<name>A0A8J5XQS9_DIALT</name>
<protein>
    <submittedName>
        <fullName evidence="1">Uncharacterized protein</fullName>
    </submittedName>
</protein>
<organism evidence="1 2">
    <name type="scientific">Diacronema lutheri</name>
    <name type="common">Unicellular marine alga</name>
    <name type="synonym">Monochrysis lutheri</name>
    <dbReference type="NCBI Taxonomy" id="2081491"/>
    <lineage>
        <taxon>Eukaryota</taxon>
        <taxon>Haptista</taxon>
        <taxon>Haptophyta</taxon>
        <taxon>Pavlovophyceae</taxon>
        <taxon>Pavlovales</taxon>
        <taxon>Pavlovaceae</taxon>
        <taxon>Diacronema</taxon>
    </lineage>
</organism>
<reference evidence="1" key="1">
    <citation type="submission" date="2021-05" db="EMBL/GenBank/DDBJ databases">
        <title>The genome of the haptophyte Pavlova lutheri (Diacronema luteri, Pavlovales) - a model for lipid biosynthesis in eukaryotic algae.</title>
        <authorList>
            <person name="Hulatt C.J."/>
            <person name="Posewitz M.C."/>
        </authorList>
    </citation>
    <scope>NUCLEOTIDE SEQUENCE</scope>
    <source>
        <strain evidence="1">NIVA-4/92</strain>
    </source>
</reference>
<keyword evidence="2" id="KW-1185">Reference proteome</keyword>
<accession>A0A8J5XQS9</accession>
<sequence>MARLSADKARRRARRLIESLKRGELGGLHELSDIFHAHPPDVEHADADLAVHALGRCFEAPFLSSAGAPTERDRSLVWLGIYVAWQLMYVRVTIDAPLAERGIAQMLRACDEHWEALATLGCADERVALVDARGTVARFACVISTRLVNFAALGDIMPRLVPKLLAVAAELLDGAEMIVWPGVLGLGEENARLKREQSALRALAAALRTTRLFVMHEPARAALCTPVAMAALGRIIKELGDWASRPASLDEPITIEHAGFASELVDILRCLAAADGGAKRLMRIGAMQPLAAILRAPFSVPPCAPRAIGKVESRPSLREHAAAALTPCARLTGSTGCAARAELWAERVPHAALRLIKANDSSLTDEIPAAFHMRELARGALLAHAVLTDVTGTASALESLHGAGAEAALAALRDDTLFAARRRERPMAAAVPFDASFARGWGQRMIEAIPTLFPADDQALGTTLLACVLDADFAAPFNKIVHEIWAWQRPED</sequence>
<gene>
    <name evidence="1" type="ORF">KFE25_008076</name>
</gene>
<dbReference type="AlphaFoldDB" id="A0A8J5XQS9"/>
<dbReference type="EMBL" id="JAGTXO010000007">
    <property type="protein sequence ID" value="KAG8466697.1"/>
    <property type="molecule type" value="Genomic_DNA"/>
</dbReference>
<evidence type="ECO:0000313" key="2">
    <source>
        <dbReference type="Proteomes" id="UP000751190"/>
    </source>
</evidence>
<proteinExistence type="predicted"/>
<dbReference type="Proteomes" id="UP000751190">
    <property type="component" value="Unassembled WGS sequence"/>
</dbReference>
<comment type="caution">
    <text evidence="1">The sequence shown here is derived from an EMBL/GenBank/DDBJ whole genome shotgun (WGS) entry which is preliminary data.</text>
</comment>
<evidence type="ECO:0000313" key="1">
    <source>
        <dbReference type="EMBL" id="KAG8466697.1"/>
    </source>
</evidence>